<organism evidence="11 12">
    <name type="scientific">Steinernema hermaphroditum</name>
    <dbReference type="NCBI Taxonomy" id="289476"/>
    <lineage>
        <taxon>Eukaryota</taxon>
        <taxon>Metazoa</taxon>
        <taxon>Ecdysozoa</taxon>
        <taxon>Nematoda</taxon>
        <taxon>Chromadorea</taxon>
        <taxon>Rhabditida</taxon>
        <taxon>Tylenchina</taxon>
        <taxon>Panagrolaimomorpha</taxon>
        <taxon>Strongyloidoidea</taxon>
        <taxon>Steinernematidae</taxon>
        <taxon>Steinernema</taxon>
    </lineage>
</organism>
<feature type="domain" description="GATA-type" evidence="10">
    <location>
        <begin position="58"/>
        <end position="95"/>
    </location>
</feature>
<dbReference type="PRINTS" id="PR00619">
    <property type="entry name" value="GATAZNFINGER"/>
</dbReference>
<dbReference type="InterPro" id="IPR039355">
    <property type="entry name" value="Transcription_factor_GATA"/>
</dbReference>
<dbReference type="Gene3D" id="3.30.50.10">
    <property type="entry name" value="Erythroid Transcription Factor GATA-1, subunit A"/>
    <property type="match status" value="1"/>
</dbReference>
<dbReference type="GO" id="GO:0000978">
    <property type="term" value="F:RNA polymerase II cis-regulatory region sequence-specific DNA binding"/>
    <property type="evidence" value="ECO:0007669"/>
    <property type="project" value="TreeGrafter"/>
</dbReference>
<keyword evidence="5" id="KW-0805">Transcription regulation</keyword>
<dbReference type="GO" id="GO:0045165">
    <property type="term" value="P:cell fate commitment"/>
    <property type="evidence" value="ECO:0007669"/>
    <property type="project" value="TreeGrafter"/>
</dbReference>
<dbReference type="InterPro" id="IPR000679">
    <property type="entry name" value="Znf_GATA"/>
</dbReference>
<dbReference type="CDD" id="cd00202">
    <property type="entry name" value="ZnF_GATA"/>
    <property type="match status" value="1"/>
</dbReference>
<dbReference type="SMART" id="SM00401">
    <property type="entry name" value="ZnF_GATA"/>
    <property type="match status" value="1"/>
</dbReference>
<dbReference type="PANTHER" id="PTHR10071">
    <property type="entry name" value="TRANSCRIPTION FACTOR GATA FAMILY MEMBER"/>
    <property type="match status" value="1"/>
</dbReference>
<dbReference type="PROSITE" id="PS50114">
    <property type="entry name" value="GATA_ZN_FINGER_2"/>
    <property type="match status" value="2"/>
</dbReference>
<keyword evidence="2" id="KW-0479">Metal-binding</keyword>
<protein>
    <recommendedName>
        <fullName evidence="10">GATA-type domain-containing protein</fullName>
    </recommendedName>
</protein>
<dbReference type="PROSITE" id="PS00344">
    <property type="entry name" value="GATA_ZN_FINGER_1"/>
    <property type="match status" value="1"/>
</dbReference>
<feature type="region of interest" description="Disordered" evidence="9">
    <location>
        <begin position="165"/>
        <end position="201"/>
    </location>
</feature>
<dbReference type="EMBL" id="JAUCMV010000004">
    <property type="protein sequence ID" value="KAK0406884.1"/>
    <property type="molecule type" value="Genomic_DNA"/>
</dbReference>
<evidence type="ECO:0000256" key="3">
    <source>
        <dbReference type="ARBA" id="ARBA00022771"/>
    </source>
</evidence>
<comment type="subcellular location">
    <subcellularLocation>
        <location evidence="1">Nucleus</location>
    </subcellularLocation>
</comment>
<dbReference type="PANTHER" id="PTHR10071:SF281">
    <property type="entry name" value="BOX A-BINDING FACTOR-RELATED"/>
    <property type="match status" value="1"/>
</dbReference>
<name>A0AA39HLI0_9BILA</name>
<evidence type="ECO:0000256" key="7">
    <source>
        <dbReference type="ARBA" id="ARBA00023242"/>
    </source>
</evidence>
<keyword evidence="3 8" id="KW-0863">Zinc-finger</keyword>
<comment type="caution">
    <text evidence="11">The sequence shown here is derived from an EMBL/GenBank/DDBJ whole genome shotgun (WGS) entry which is preliminary data.</text>
</comment>
<dbReference type="Pfam" id="PF00320">
    <property type="entry name" value="GATA"/>
    <property type="match status" value="1"/>
</dbReference>
<dbReference type="SUPFAM" id="SSF57716">
    <property type="entry name" value="Glucocorticoid receptor-like (DNA-binding domain)"/>
    <property type="match status" value="2"/>
</dbReference>
<feature type="compositionally biased region" description="Basic and acidic residues" evidence="9">
    <location>
        <begin position="191"/>
        <end position="201"/>
    </location>
</feature>
<keyword evidence="12" id="KW-1185">Reference proteome</keyword>
<gene>
    <name evidence="11" type="ORF">QR680_018867</name>
</gene>
<dbReference type="AlphaFoldDB" id="A0AA39HLI0"/>
<evidence type="ECO:0000256" key="2">
    <source>
        <dbReference type="ARBA" id="ARBA00022723"/>
    </source>
</evidence>
<evidence type="ECO:0000256" key="4">
    <source>
        <dbReference type="ARBA" id="ARBA00022833"/>
    </source>
</evidence>
<evidence type="ECO:0000313" key="11">
    <source>
        <dbReference type="EMBL" id="KAK0406884.1"/>
    </source>
</evidence>
<evidence type="ECO:0000256" key="6">
    <source>
        <dbReference type="ARBA" id="ARBA00023163"/>
    </source>
</evidence>
<keyword evidence="6" id="KW-0804">Transcription</keyword>
<reference evidence="11" key="1">
    <citation type="submission" date="2023-06" db="EMBL/GenBank/DDBJ databases">
        <title>Genomic analysis of the entomopathogenic nematode Steinernema hermaphroditum.</title>
        <authorList>
            <person name="Schwarz E.M."/>
            <person name="Heppert J.K."/>
            <person name="Baniya A."/>
            <person name="Schwartz H.T."/>
            <person name="Tan C.-H."/>
            <person name="Antoshechkin I."/>
            <person name="Sternberg P.W."/>
            <person name="Goodrich-Blair H."/>
            <person name="Dillman A.R."/>
        </authorList>
    </citation>
    <scope>NUCLEOTIDE SEQUENCE</scope>
    <source>
        <strain evidence="11">PS9179</strain>
        <tissue evidence="11">Whole animal</tissue>
    </source>
</reference>
<evidence type="ECO:0000256" key="5">
    <source>
        <dbReference type="ARBA" id="ARBA00023015"/>
    </source>
</evidence>
<evidence type="ECO:0000259" key="10">
    <source>
        <dbReference type="PROSITE" id="PS50114"/>
    </source>
</evidence>
<dbReference type="Proteomes" id="UP001175271">
    <property type="component" value="Unassembled WGS sequence"/>
</dbReference>
<accession>A0AA39HLI0</accession>
<feature type="domain" description="GATA-type" evidence="10">
    <location>
        <begin position="130"/>
        <end position="184"/>
    </location>
</feature>
<dbReference type="GO" id="GO:0000122">
    <property type="term" value="P:negative regulation of transcription by RNA polymerase II"/>
    <property type="evidence" value="ECO:0007669"/>
    <property type="project" value="TreeGrafter"/>
</dbReference>
<dbReference type="GO" id="GO:0008270">
    <property type="term" value="F:zinc ion binding"/>
    <property type="evidence" value="ECO:0007669"/>
    <property type="project" value="UniProtKB-KW"/>
</dbReference>
<evidence type="ECO:0000256" key="1">
    <source>
        <dbReference type="ARBA" id="ARBA00004123"/>
    </source>
</evidence>
<keyword evidence="7" id="KW-0539">Nucleus</keyword>
<evidence type="ECO:0000256" key="8">
    <source>
        <dbReference type="PROSITE-ProRule" id="PRU00094"/>
    </source>
</evidence>
<dbReference type="GO" id="GO:0045944">
    <property type="term" value="P:positive regulation of transcription by RNA polymerase II"/>
    <property type="evidence" value="ECO:0007669"/>
    <property type="project" value="TreeGrafter"/>
</dbReference>
<feature type="compositionally biased region" description="Basic residues" evidence="9">
    <location>
        <begin position="180"/>
        <end position="190"/>
    </location>
</feature>
<evidence type="ECO:0000313" key="12">
    <source>
        <dbReference type="Proteomes" id="UP001175271"/>
    </source>
</evidence>
<dbReference type="InterPro" id="IPR013088">
    <property type="entry name" value="Znf_NHR/GATA"/>
</dbReference>
<sequence length="201" mass="22612">MATFSTTMTSYASYAPTFQPFYPPQDSPNYPIYSSDSSLTFSSYDNSPYYCQPPSPQRPSPQICSICKTTNSGQWSFLDSGHVLCSTCSHGQILHESPPAGTLFAPHSPQLAQSYAPFQDASPKALRKSATSNRICSNCRTSQTPLWRRSVYGVIQCNACSQYERKNGHPRPPALYNKPQLKRRRYKPKYQKPDDAVCRPY</sequence>
<dbReference type="GO" id="GO:0000981">
    <property type="term" value="F:DNA-binding transcription factor activity, RNA polymerase II-specific"/>
    <property type="evidence" value="ECO:0007669"/>
    <property type="project" value="TreeGrafter"/>
</dbReference>
<proteinExistence type="predicted"/>
<keyword evidence="4" id="KW-0862">Zinc</keyword>
<dbReference type="GO" id="GO:0005634">
    <property type="term" value="C:nucleus"/>
    <property type="evidence" value="ECO:0007669"/>
    <property type="project" value="UniProtKB-SubCell"/>
</dbReference>
<evidence type="ECO:0000256" key="9">
    <source>
        <dbReference type="SAM" id="MobiDB-lite"/>
    </source>
</evidence>